<evidence type="ECO:0000256" key="5">
    <source>
        <dbReference type="ARBA" id="ARBA00018429"/>
    </source>
</evidence>
<dbReference type="InterPro" id="IPR018085">
    <property type="entry name" value="Ura-DNA_Glyclase_AS"/>
</dbReference>
<dbReference type="Proteomes" id="UP001202831">
    <property type="component" value="Unassembled WGS sequence"/>
</dbReference>
<evidence type="ECO:0000256" key="9">
    <source>
        <dbReference type="HAMAP-Rule" id="MF_00148"/>
    </source>
</evidence>
<keyword evidence="7 9" id="KW-0378">Hydrolase</keyword>
<dbReference type="NCBIfam" id="NF003591">
    <property type="entry name" value="PRK05254.1-4"/>
    <property type="match status" value="1"/>
</dbReference>
<comment type="subcellular location">
    <subcellularLocation>
        <location evidence="9">Cytoplasm</location>
    </subcellularLocation>
</comment>
<evidence type="ECO:0000256" key="2">
    <source>
        <dbReference type="ARBA" id="ARBA00002631"/>
    </source>
</evidence>
<keyword evidence="13" id="KW-0326">Glycosidase</keyword>
<evidence type="ECO:0000256" key="4">
    <source>
        <dbReference type="ARBA" id="ARBA00012030"/>
    </source>
</evidence>
<comment type="function">
    <text evidence="2 9 11">Excises uracil residues from the DNA which can arise as a result of misincorporation of dUMP residues by DNA polymerase or due to deamination of cytosine.</text>
</comment>
<feature type="active site" description="Proton acceptor" evidence="9 10">
    <location>
        <position position="64"/>
    </location>
</feature>
<dbReference type="NCBIfam" id="TIGR00628">
    <property type="entry name" value="ung"/>
    <property type="match status" value="1"/>
</dbReference>
<keyword evidence="6 9" id="KW-0227">DNA damage</keyword>
<name>A0ABT0N7F6_9GAMM</name>
<protein>
    <recommendedName>
        <fullName evidence="5 9">Uracil-DNA glycosylase</fullName>
        <shortName evidence="9">UDG</shortName>
        <ecNumber evidence="4 9">3.2.2.27</ecNumber>
    </recommendedName>
</protein>
<dbReference type="Gene3D" id="3.40.470.10">
    <property type="entry name" value="Uracil-DNA glycosylase-like domain"/>
    <property type="match status" value="1"/>
</dbReference>
<keyword evidence="14" id="KW-1185">Reference proteome</keyword>
<evidence type="ECO:0000256" key="10">
    <source>
        <dbReference type="PROSITE-ProRule" id="PRU10072"/>
    </source>
</evidence>
<evidence type="ECO:0000259" key="12">
    <source>
        <dbReference type="SMART" id="SM00986"/>
    </source>
</evidence>
<dbReference type="EMBL" id="JAKIKT010000002">
    <property type="protein sequence ID" value="MCL2913816.1"/>
    <property type="molecule type" value="Genomic_DNA"/>
</dbReference>
<evidence type="ECO:0000256" key="3">
    <source>
        <dbReference type="ARBA" id="ARBA00008184"/>
    </source>
</evidence>
<gene>
    <name evidence="9 13" type="primary">ung</name>
    <name evidence="13" type="ORF">L2725_08420</name>
</gene>
<keyword evidence="8 9" id="KW-0234">DNA repair</keyword>
<dbReference type="CDD" id="cd10027">
    <property type="entry name" value="UDG-F1-like"/>
    <property type="match status" value="1"/>
</dbReference>
<dbReference type="PANTHER" id="PTHR11264">
    <property type="entry name" value="URACIL-DNA GLYCOSYLASE"/>
    <property type="match status" value="1"/>
</dbReference>
<keyword evidence="9" id="KW-0963">Cytoplasm</keyword>
<evidence type="ECO:0000256" key="1">
    <source>
        <dbReference type="ARBA" id="ARBA00001400"/>
    </source>
</evidence>
<evidence type="ECO:0000313" key="13">
    <source>
        <dbReference type="EMBL" id="MCL2913816.1"/>
    </source>
</evidence>
<comment type="catalytic activity">
    <reaction evidence="1 9 11">
        <text>Hydrolyzes single-stranded DNA or mismatched double-stranded DNA and polynucleotides, releasing free uracil.</text>
        <dbReference type="EC" id="3.2.2.27"/>
    </reaction>
</comment>
<sequence>MSLPAGWPDFIKSQESQDYFKALQAFVDAERASGKAVFPPAEEVYSAFELTPLDKVKVVILGQDPYHGPGQAHGLCFSVKPGIKTPPSLVNMYKELATDIPGFTIPDHGYLESWAKQGVLMLNTVLTVEQGKAHSHAKSGWEIFTTEVMKLLNEQTQPIIFVLWGSHAIKKGKVITASQHHVISGPHPSPLSAYRGFFGCGHFSRVNQLLSDRGESLIDWQV</sequence>
<dbReference type="PANTHER" id="PTHR11264:SF0">
    <property type="entry name" value="URACIL-DNA GLYCOSYLASE"/>
    <property type="match status" value="1"/>
</dbReference>
<dbReference type="PROSITE" id="PS00130">
    <property type="entry name" value="U_DNA_GLYCOSYLASE"/>
    <property type="match status" value="1"/>
</dbReference>
<dbReference type="InterPro" id="IPR002043">
    <property type="entry name" value="UDG_fam1"/>
</dbReference>
<dbReference type="SMART" id="SM00986">
    <property type="entry name" value="UDG"/>
    <property type="match status" value="1"/>
</dbReference>
<accession>A0ABT0N7F6</accession>
<dbReference type="InterPro" id="IPR036895">
    <property type="entry name" value="Uracil-DNA_glycosylase-like_sf"/>
</dbReference>
<evidence type="ECO:0000313" key="14">
    <source>
        <dbReference type="Proteomes" id="UP001202831"/>
    </source>
</evidence>
<comment type="caution">
    <text evidence="13">The sequence shown here is derived from an EMBL/GenBank/DDBJ whole genome shotgun (WGS) entry which is preliminary data.</text>
</comment>
<evidence type="ECO:0000256" key="11">
    <source>
        <dbReference type="RuleBase" id="RU003780"/>
    </source>
</evidence>
<evidence type="ECO:0000256" key="6">
    <source>
        <dbReference type="ARBA" id="ARBA00022763"/>
    </source>
</evidence>
<dbReference type="Pfam" id="PF03167">
    <property type="entry name" value="UDG"/>
    <property type="match status" value="1"/>
</dbReference>
<evidence type="ECO:0000256" key="8">
    <source>
        <dbReference type="ARBA" id="ARBA00023204"/>
    </source>
</evidence>
<dbReference type="NCBIfam" id="NF003589">
    <property type="entry name" value="PRK05254.1-2"/>
    <property type="match status" value="1"/>
</dbReference>
<dbReference type="GO" id="GO:0004844">
    <property type="term" value="F:uracil DNA N-glycosylase activity"/>
    <property type="evidence" value="ECO:0007669"/>
    <property type="project" value="UniProtKB-EC"/>
</dbReference>
<dbReference type="NCBIfam" id="NF003592">
    <property type="entry name" value="PRK05254.1-5"/>
    <property type="match status" value="1"/>
</dbReference>
<evidence type="ECO:0000256" key="7">
    <source>
        <dbReference type="ARBA" id="ARBA00022801"/>
    </source>
</evidence>
<proteinExistence type="inferred from homology"/>
<dbReference type="EC" id="3.2.2.27" evidence="4 9"/>
<feature type="domain" description="Uracil-DNA glycosylase-like" evidence="12">
    <location>
        <begin position="49"/>
        <end position="210"/>
    </location>
</feature>
<dbReference type="NCBIfam" id="NF003588">
    <property type="entry name" value="PRK05254.1-1"/>
    <property type="match status" value="1"/>
</dbReference>
<dbReference type="HAMAP" id="MF_00148">
    <property type="entry name" value="UDG"/>
    <property type="match status" value="1"/>
</dbReference>
<dbReference type="RefSeq" id="WP_249248520.1">
    <property type="nucleotide sequence ID" value="NZ_JAKIKT010000002.1"/>
</dbReference>
<comment type="similarity">
    <text evidence="3 9 11">Belongs to the uracil-DNA glycosylase (UDG) superfamily. UNG family.</text>
</comment>
<dbReference type="SUPFAM" id="SSF52141">
    <property type="entry name" value="Uracil-DNA glycosylase-like"/>
    <property type="match status" value="1"/>
</dbReference>
<dbReference type="SMART" id="SM00987">
    <property type="entry name" value="UreE_C"/>
    <property type="match status" value="1"/>
</dbReference>
<dbReference type="InterPro" id="IPR005122">
    <property type="entry name" value="Uracil-DNA_glycosylase-like"/>
</dbReference>
<reference evidence="13 14" key="1">
    <citation type="submission" date="2022-01" db="EMBL/GenBank/DDBJ databases">
        <title>Whole genome-based taxonomy of the Shewanellaceae.</title>
        <authorList>
            <person name="Martin-Rodriguez A.J."/>
        </authorList>
    </citation>
    <scope>NUCLEOTIDE SEQUENCE [LARGE SCALE GENOMIC DNA]</scope>
    <source>
        <strain evidence="13 14">DSM 21332</strain>
    </source>
</reference>
<organism evidence="13 14">
    <name type="scientific">Shewanella corallii</name>
    <dbReference type="NCBI Taxonomy" id="560080"/>
    <lineage>
        <taxon>Bacteria</taxon>
        <taxon>Pseudomonadati</taxon>
        <taxon>Pseudomonadota</taxon>
        <taxon>Gammaproteobacteria</taxon>
        <taxon>Alteromonadales</taxon>
        <taxon>Shewanellaceae</taxon>
        <taxon>Shewanella</taxon>
    </lineage>
</organism>